<evidence type="ECO:0000256" key="2">
    <source>
        <dbReference type="ARBA" id="ARBA00004730"/>
    </source>
</evidence>
<evidence type="ECO:0000256" key="7">
    <source>
        <dbReference type="ARBA" id="ARBA00022723"/>
    </source>
</evidence>
<dbReference type="Gene3D" id="3.30.470.20">
    <property type="entry name" value="ATP-grasp fold, B domain"/>
    <property type="match status" value="2"/>
</dbReference>
<dbReference type="GO" id="GO:0004088">
    <property type="term" value="F:carbamoyl-phosphate synthase (glutamine-hydrolyzing) activity"/>
    <property type="evidence" value="ECO:0007669"/>
    <property type="project" value="TreeGrafter"/>
</dbReference>
<evidence type="ECO:0000256" key="4">
    <source>
        <dbReference type="ARBA" id="ARBA00022571"/>
    </source>
</evidence>
<evidence type="ECO:0000313" key="19">
    <source>
        <dbReference type="Proteomes" id="UP000177747"/>
    </source>
</evidence>
<evidence type="ECO:0000256" key="1">
    <source>
        <dbReference type="ARBA" id="ARBA00001936"/>
    </source>
</evidence>
<dbReference type="Gene3D" id="3.30.1490.20">
    <property type="entry name" value="ATP-grasp fold, A domain"/>
    <property type="match status" value="1"/>
</dbReference>
<feature type="domain" description="MGS-like" evidence="17">
    <location>
        <begin position="944"/>
        <end position="1087"/>
    </location>
</feature>
<dbReference type="Gene3D" id="3.40.50.1380">
    <property type="entry name" value="Methylglyoxal synthase-like domain"/>
    <property type="match status" value="1"/>
</dbReference>
<dbReference type="STRING" id="1797731.A2W70_01880"/>
<evidence type="ECO:0000256" key="12">
    <source>
        <dbReference type="ARBA" id="ARBA00022975"/>
    </source>
</evidence>
<comment type="caution">
    <text evidence="18">The sequence shown here is derived from an EMBL/GenBank/DDBJ whole genome shotgun (WGS) entry which is preliminary data.</text>
</comment>
<evidence type="ECO:0000256" key="13">
    <source>
        <dbReference type="ARBA" id="ARBA00023211"/>
    </source>
</evidence>
<evidence type="ECO:0000256" key="15">
    <source>
        <dbReference type="PROSITE-ProRule" id="PRU00409"/>
    </source>
</evidence>
<dbReference type="GO" id="GO:0005737">
    <property type="term" value="C:cytoplasm"/>
    <property type="evidence" value="ECO:0007669"/>
    <property type="project" value="TreeGrafter"/>
</dbReference>
<keyword evidence="7" id="KW-0479">Metal-binding</keyword>
<dbReference type="InterPro" id="IPR005483">
    <property type="entry name" value="CPSase_dom"/>
</dbReference>
<dbReference type="Proteomes" id="UP000177747">
    <property type="component" value="Unassembled WGS sequence"/>
</dbReference>
<dbReference type="InterPro" id="IPR058047">
    <property type="entry name" value="CPSase_preATP-grasp"/>
</dbReference>
<accession>A0A1F5HSQ5</accession>
<dbReference type="InterPro" id="IPR005480">
    <property type="entry name" value="CPSase_lsu_oligo"/>
</dbReference>
<dbReference type="Gene3D" id="1.10.1030.10">
    <property type="entry name" value="Carbamoyl-phosphate synthetase, large subunit oligomerisation domain"/>
    <property type="match status" value="1"/>
</dbReference>
<dbReference type="AlphaFoldDB" id="A0A1F5HSQ5"/>
<dbReference type="SUPFAM" id="SSF52335">
    <property type="entry name" value="Methylglyoxal synthase-like"/>
    <property type="match status" value="1"/>
</dbReference>
<evidence type="ECO:0000313" key="18">
    <source>
        <dbReference type="EMBL" id="OGE07167.1"/>
    </source>
</evidence>
<dbReference type="EMBL" id="MFBU01000009">
    <property type="protein sequence ID" value="OGE07167.1"/>
    <property type="molecule type" value="Genomic_DNA"/>
</dbReference>
<reference evidence="18 19" key="1">
    <citation type="journal article" date="2016" name="Nat. Commun.">
        <title>Thousands of microbial genomes shed light on interconnected biogeochemical processes in an aquifer system.</title>
        <authorList>
            <person name="Anantharaman K."/>
            <person name="Brown C.T."/>
            <person name="Hug L.A."/>
            <person name="Sharon I."/>
            <person name="Castelle C.J."/>
            <person name="Probst A.J."/>
            <person name="Thomas B.C."/>
            <person name="Singh A."/>
            <person name="Wilkins M.J."/>
            <person name="Karaoz U."/>
            <person name="Brodie E.L."/>
            <person name="Williams K.H."/>
            <person name="Hubbard S.S."/>
            <person name="Banfield J.F."/>
        </authorList>
    </citation>
    <scope>NUCLEOTIDE SEQUENCE [LARGE SCALE GENOMIC DNA]</scope>
</reference>
<dbReference type="NCBIfam" id="NF003671">
    <property type="entry name" value="PRK05294.1"/>
    <property type="match status" value="1"/>
</dbReference>
<proteinExistence type="inferred from homology"/>
<keyword evidence="9 15" id="KW-0547">Nucleotide-binding</keyword>
<dbReference type="GO" id="GO:0046872">
    <property type="term" value="F:metal ion binding"/>
    <property type="evidence" value="ECO:0007669"/>
    <property type="project" value="UniProtKB-KW"/>
</dbReference>
<dbReference type="PROSITE" id="PS00867">
    <property type="entry name" value="CPSASE_2"/>
    <property type="match status" value="2"/>
</dbReference>
<sequence length="1087" mass="120894">MKKIKKVLLLGSGALKIGQAGEFDYSGSQAIKALKEESIKVILVNPNIATIQTSQGFANTVYFLPIEPYFVKKIIQKEKPDGIILSFGGQTALNCGLLLAKDRIFQKYQVEVLGTSIETIEKTEDRQLFVNTLDQINLKCPQSQAVKTVKQALAVATTIGYPIMIRGGFSLGGQDSGMAQNRKQLVEIATRALAKVGQILIEEYLDKWKEVEYEVVRDKFDNCITVCNMENIDPMGIHTGESIVVAPSQTLNNFEYHKLREISIKVIRHLGIVGECNIQFALNPNPKWDPASHFSSLTSSLDYRIIEVNARLSRSSALASKATGYPLAYIAAKLALGYSLTDLQNSVTKKTIACFEPALDYLVVKFPRWDLAKFLKSQTEIGSSMQSVGEVMAVGRKFEEAIQKAVRMLDIGFEGILDEKAPKVSWAKPTPWRIFAIARAIRQKTAVEKIAQATGIDPFFLYKLKNICDFEKSIKVSKQKTHGTPDTFNSRDALLLAKQLGFSDKRLTTLTGSTKDKIRQLRHKFDIHPSVKQIDTLAAEYPAETNYLYLTYNGESDDVVSQRSNVKGQMSKVIVLGSGPYRIGSSVEFDWCSVTCAQTAESCNFSTIIINCNPETVSTDFDMAQKLYFEELTEETITEIYHKEKPSGLIVSMGGQTPNNLATKLTQRGLAILGTKVTSIDRAEDRSKFSKLCDELDIAQPVWAKLKNVGEAIVFAQKIGYPVLVRPSYVLSGAAMNVAFNPQDLEAYLLAASQVSAEYPVVISQFHQNSKEIEIDAVAKNGKVLCQAIIEHVENAGVHSGDSSMVLPAQKLYTQTIEQIKKIAQKIARELNITGPFNIQFLAENNRVMVIECNLRASRSLPFVSKVTGINFAKLATEAILGIDQRPETRDQRPDYVAVKAPQFSFARIKGADPILRVEMASTGEVACFGDDIYEAYLKSQIATGVSLPKKSVFISLAGEENKIKFQEAAKTLFKMGLKIYATAGTAQFFKNHGIDVTKLYKIHEHQKPNVLDFLLAKKIDLVINIFDPYFKKEFDDDYLIRRASIDFGIPLLANMQAAQLFVKAISLKKPADLKILPWNQYVTFKN</sequence>
<dbReference type="InterPro" id="IPR036897">
    <property type="entry name" value="CarbamoylP_synth_lsu_oligo_sf"/>
</dbReference>
<dbReference type="Pfam" id="PF02786">
    <property type="entry name" value="CPSase_L_D2"/>
    <property type="match status" value="2"/>
</dbReference>
<dbReference type="NCBIfam" id="NF009455">
    <property type="entry name" value="PRK12815.1"/>
    <property type="match status" value="1"/>
</dbReference>
<dbReference type="InterPro" id="IPR005479">
    <property type="entry name" value="CPAse_ATP-bd"/>
</dbReference>
<dbReference type="InterPro" id="IPR036914">
    <property type="entry name" value="MGS-like_dom_sf"/>
</dbReference>
<evidence type="ECO:0000256" key="8">
    <source>
        <dbReference type="ARBA" id="ARBA00022737"/>
    </source>
</evidence>
<comment type="pathway">
    <text evidence="2">Amino-acid biosynthesis; L-arginine biosynthesis.</text>
</comment>
<keyword evidence="8" id="KW-0677">Repeat</keyword>
<dbReference type="GO" id="GO:0006526">
    <property type="term" value="P:L-arginine biosynthetic process"/>
    <property type="evidence" value="ECO:0007669"/>
    <property type="project" value="UniProtKB-KW"/>
</dbReference>
<dbReference type="InterPro" id="IPR011607">
    <property type="entry name" value="MGS-like_dom"/>
</dbReference>
<dbReference type="SUPFAM" id="SSF52440">
    <property type="entry name" value="PreATP-grasp domain"/>
    <property type="match status" value="2"/>
</dbReference>
<comment type="catalytic activity">
    <reaction evidence="14">
        <text>hydrogencarbonate + NH4(+) + 2 ATP = carbamoyl phosphate + 2 ADP + phosphate + 2 H(+)</text>
        <dbReference type="Rhea" id="RHEA:18029"/>
        <dbReference type="ChEBI" id="CHEBI:15378"/>
        <dbReference type="ChEBI" id="CHEBI:17544"/>
        <dbReference type="ChEBI" id="CHEBI:28938"/>
        <dbReference type="ChEBI" id="CHEBI:30616"/>
        <dbReference type="ChEBI" id="CHEBI:43474"/>
        <dbReference type="ChEBI" id="CHEBI:58228"/>
        <dbReference type="ChEBI" id="CHEBI:456216"/>
        <dbReference type="EC" id="6.3.4.16"/>
    </reaction>
</comment>
<dbReference type="SUPFAM" id="SSF48108">
    <property type="entry name" value="Carbamoyl phosphate synthetase, large subunit connection domain"/>
    <property type="match status" value="1"/>
</dbReference>
<keyword evidence="5" id="KW-0436">Ligase</keyword>
<protein>
    <submittedName>
        <fullName evidence="18">Carbamoyl phosphate synthase large subunit</fullName>
    </submittedName>
</protein>
<dbReference type="FunFam" id="3.40.50.20:FF:000001">
    <property type="entry name" value="Carbamoyl-phosphate synthase large chain"/>
    <property type="match status" value="1"/>
</dbReference>
<name>A0A1F5HSQ5_9BACT</name>
<organism evidence="18 19">
    <name type="scientific">Candidatus Curtissbacteria bacterium RIFCSPLOWO2_02_41_11</name>
    <dbReference type="NCBI Taxonomy" id="1797731"/>
    <lineage>
        <taxon>Bacteria</taxon>
        <taxon>Candidatus Curtissiibacteriota</taxon>
    </lineage>
</organism>
<evidence type="ECO:0000256" key="9">
    <source>
        <dbReference type="ARBA" id="ARBA00022741"/>
    </source>
</evidence>
<dbReference type="SUPFAM" id="SSF56059">
    <property type="entry name" value="Glutathione synthetase ATP-binding domain-like"/>
    <property type="match status" value="2"/>
</dbReference>
<dbReference type="GO" id="GO:0006541">
    <property type="term" value="P:glutamine metabolic process"/>
    <property type="evidence" value="ECO:0007669"/>
    <property type="project" value="TreeGrafter"/>
</dbReference>
<dbReference type="FunFam" id="3.30.470.20:FF:000051">
    <property type="entry name" value="Carbamoyl phosphate synthetase II"/>
    <property type="match status" value="1"/>
</dbReference>
<dbReference type="SMART" id="SM00851">
    <property type="entry name" value="MGS"/>
    <property type="match status" value="1"/>
</dbReference>
<dbReference type="FunFam" id="1.10.1030.10:FF:000002">
    <property type="entry name" value="Carbamoyl-phosphate synthase large chain"/>
    <property type="match status" value="1"/>
</dbReference>
<dbReference type="Pfam" id="PF02787">
    <property type="entry name" value="CPSase_L_D3"/>
    <property type="match status" value="1"/>
</dbReference>
<comment type="similarity">
    <text evidence="3">Belongs to the CarB family.</text>
</comment>
<keyword evidence="12" id="KW-0665">Pyrimidine biosynthesis</keyword>
<keyword evidence="6" id="KW-0028">Amino-acid biosynthesis</keyword>
<evidence type="ECO:0000259" key="17">
    <source>
        <dbReference type="PROSITE" id="PS51855"/>
    </source>
</evidence>
<gene>
    <name evidence="18" type="ORF">A2W70_01880</name>
</gene>
<evidence type="ECO:0000256" key="3">
    <source>
        <dbReference type="ARBA" id="ARBA00009799"/>
    </source>
</evidence>
<dbReference type="InterPro" id="IPR016185">
    <property type="entry name" value="PreATP-grasp_dom_sf"/>
</dbReference>
<dbReference type="GO" id="GO:0005524">
    <property type="term" value="F:ATP binding"/>
    <property type="evidence" value="ECO:0007669"/>
    <property type="project" value="UniProtKB-UniRule"/>
</dbReference>
<dbReference type="FunFam" id="3.30.1490.20:FF:000001">
    <property type="entry name" value="Carbamoyl-phosphate synthase large chain"/>
    <property type="match status" value="1"/>
</dbReference>
<dbReference type="PROSITE" id="PS51855">
    <property type="entry name" value="MGS"/>
    <property type="match status" value="1"/>
</dbReference>
<dbReference type="FunFam" id="3.30.470.20:FF:000001">
    <property type="entry name" value="Carbamoyl-phosphate synthase large chain"/>
    <property type="match status" value="1"/>
</dbReference>
<dbReference type="PANTHER" id="PTHR11405">
    <property type="entry name" value="CARBAMOYLTRANSFERASE FAMILY MEMBER"/>
    <property type="match status" value="1"/>
</dbReference>
<evidence type="ECO:0000256" key="11">
    <source>
        <dbReference type="ARBA" id="ARBA00022842"/>
    </source>
</evidence>
<dbReference type="NCBIfam" id="TIGR01369">
    <property type="entry name" value="CPSaseII_lrg"/>
    <property type="match status" value="1"/>
</dbReference>
<dbReference type="Pfam" id="PF02142">
    <property type="entry name" value="MGS"/>
    <property type="match status" value="1"/>
</dbReference>
<dbReference type="SMART" id="SM01096">
    <property type="entry name" value="CPSase_L_D3"/>
    <property type="match status" value="1"/>
</dbReference>
<dbReference type="FunFam" id="3.40.50.20:FF:000002">
    <property type="entry name" value="Carbamoyl-phosphate synthase large chain"/>
    <property type="match status" value="1"/>
</dbReference>
<dbReference type="PANTHER" id="PTHR11405:SF53">
    <property type="entry name" value="CARBAMOYL-PHOSPHATE SYNTHASE [AMMONIA], MITOCHONDRIAL"/>
    <property type="match status" value="1"/>
</dbReference>
<comment type="cofactor">
    <cofactor evidence="1">
        <name>Mn(2+)</name>
        <dbReference type="ChEBI" id="CHEBI:29035"/>
    </cofactor>
</comment>
<dbReference type="Pfam" id="PF25596">
    <property type="entry name" value="CPSase_L_D1"/>
    <property type="match status" value="2"/>
</dbReference>
<feature type="domain" description="ATP-grasp" evidence="16">
    <location>
        <begin position="690"/>
        <end position="881"/>
    </location>
</feature>
<dbReference type="Gene3D" id="3.40.50.20">
    <property type="match status" value="2"/>
</dbReference>
<keyword evidence="11" id="KW-0460">Magnesium</keyword>
<keyword evidence="4" id="KW-0055">Arginine biosynthesis</keyword>
<dbReference type="GO" id="GO:0004087">
    <property type="term" value="F:carbamoyl-phosphate synthase (ammonia) activity"/>
    <property type="evidence" value="ECO:0007669"/>
    <property type="project" value="UniProtKB-EC"/>
</dbReference>
<dbReference type="PROSITE" id="PS00866">
    <property type="entry name" value="CPSASE_1"/>
    <property type="match status" value="1"/>
</dbReference>
<evidence type="ECO:0000256" key="5">
    <source>
        <dbReference type="ARBA" id="ARBA00022598"/>
    </source>
</evidence>
<evidence type="ECO:0000259" key="16">
    <source>
        <dbReference type="PROSITE" id="PS50975"/>
    </source>
</evidence>
<evidence type="ECO:0000256" key="6">
    <source>
        <dbReference type="ARBA" id="ARBA00022605"/>
    </source>
</evidence>
<dbReference type="InterPro" id="IPR011761">
    <property type="entry name" value="ATP-grasp"/>
</dbReference>
<evidence type="ECO:0000256" key="14">
    <source>
        <dbReference type="ARBA" id="ARBA00047359"/>
    </source>
</evidence>
<dbReference type="InterPro" id="IPR013815">
    <property type="entry name" value="ATP_grasp_subdomain_1"/>
</dbReference>
<evidence type="ECO:0000256" key="10">
    <source>
        <dbReference type="ARBA" id="ARBA00022840"/>
    </source>
</evidence>
<keyword evidence="13" id="KW-0464">Manganese</keyword>
<feature type="domain" description="ATP-grasp" evidence="16">
    <location>
        <begin position="130"/>
        <end position="336"/>
    </location>
</feature>
<dbReference type="InterPro" id="IPR006275">
    <property type="entry name" value="CPSase_lsu"/>
</dbReference>
<keyword evidence="10 15" id="KW-0067">ATP-binding</keyword>
<dbReference type="GO" id="GO:0006221">
    <property type="term" value="P:pyrimidine nucleotide biosynthetic process"/>
    <property type="evidence" value="ECO:0007669"/>
    <property type="project" value="UniProtKB-KW"/>
</dbReference>
<dbReference type="PROSITE" id="PS50975">
    <property type="entry name" value="ATP_GRASP"/>
    <property type="match status" value="2"/>
</dbReference>
<dbReference type="PRINTS" id="PR00098">
    <property type="entry name" value="CPSASE"/>
</dbReference>